<comment type="caution">
    <text evidence="3">The sequence shown here is derived from an EMBL/GenBank/DDBJ whole genome shotgun (WGS) entry which is preliminary data.</text>
</comment>
<dbReference type="AlphaFoldDB" id="A0A0M0JHG4"/>
<keyword evidence="4" id="KW-1185">Reference proteome</keyword>
<dbReference type="Gene3D" id="1.20.58.80">
    <property type="entry name" value="Phosphotransferase system, lactose/cellobiose-type IIA subunit"/>
    <property type="match status" value="1"/>
</dbReference>
<dbReference type="Pfam" id="PF04212">
    <property type="entry name" value="MIT"/>
    <property type="match status" value="1"/>
</dbReference>
<keyword evidence="1" id="KW-0472">Membrane</keyword>
<dbReference type="OrthoDB" id="29072at2759"/>
<sequence length="85" mass="9279">MDFAQTLHWKLYVIVGCAGGLCNLAMANEMRDKGIAIAKQAVDADNAGNYKDAIEKYGKATEYLITALKSEKNPVTQKTIRDKAA</sequence>
<gene>
    <name evidence="3" type="ORF">Ctob_004444</name>
</gene>
<dbReference type="InterPro" id="IPR036181">
    <property type="entry name" value="MIT_dom_sf"/>
</dbReference>
<keyword evidence="1" id="KW-1133">Transmembrane helix</keyword>
<name>A0A0M0JHG4_9EUKA</name>
<dbReference type="InterPro" id="IPR007330">
    <property type="entry name" value="MIT_dom"/>
</dbReference>
<dbReference type="EMBL" id="JWZX01002930">
    <property type="protein sequence ID" value="KOO25787.1"/>
    <property type="molecule type" value="Genomic_DNA"/>
</dbReference>
<proteinExistence type="predicted"/>
<evidence type="ECO:0000256" key="1">
    <source>
        <dbReference type="SAM" id="Phobius"/>
    </source>
</evidence>
<protein>
    <submittedName>
        <fullName evidence="3">Vacuolar sorting protein 4b</fullName>
    </submittedName>
</protein>
<feature type="domain" description="MIT" evidence="2">
    <location>
        <begin position="32"/>
        <end position="84"/>
    </location>
</feature>
<evidence type="ECO:0000313" key="3">
    <source>
        <dbReference type="EMBL" id="KOO25787.1"/>
    </source>
</evidence>
<keyword evidence="1" id="KW-0812">Transmembrane</keyword>
<feature type="transmembrane region" description="Helical" evidence="1">
    <location>
        <begin position="6"/>
        <end position="26"/>
    </location>
</feature>
<organism evidence="3 4">
    <name type="scientific">Chrysochromulina tobinii</name>
    <dbReference type="NCBI Taxonomy" id="1460289"/>
    <lineage>
        <taxon>Eukaryota</taxon>
        <taxon>Haptista</taxon>
        <taxon>Haptophyta</taxon>
        <taxon>Prymnesiophyceae</taxon>
        <taxon>Prymnesiales</taxon>
        <taxon>Chrysochromulinaceae</taxon>
        <taxon>Chrysochromulina</taxon>
    </lineage>
</organism>
<dbReference type="Proteomes" id="UP000037460">
    <property type="component" value="Unassembled WGS sequence"/>
</dbReference>
<evidence type="ECO:0000259" key="2">
    <source>
        <dbReference type="Pfam" id="PF04212"/>
    </source>
</evidence>
<dbReference type="SUPFAM" id="SSF116846">
    <property type="entry name" value="MIT domain"/>
    <property type="match status" value="1"/>
</dbReference>
<reference evidence="4" key="1">
    <citation type="journal article" date="2015" name="PLoS Genet.">
        <title>Genome Sequence and Transcriptome Analyses of Chrysochromulina tobin: Metabolic Tools for Enhanced Algal Fitness in the Prominent Order Prymnesiales (Haptophyceae).</title>
        <authorList>
            <person name="Hovde B.T."/>
            <person name="Deodato C.R."/>
            <person name="Hunsperger H.M."/>
            <person name="Ryken S.A."/>
            <person name="Yost W."/>
            <person name="Jha R.K."/>
            <person name="Patterson J."/>
            <person name="Monnat R.J. Jr."/>
            <person name="Barlow S.B."/>
            <person name="Starkenburg S.R."/>
            <person name="Cattolico R.A."/>
        </authorList>
    </citation>
    <scope>NUCLEOTIDE SEQUENCE</scope>
    <source>
        <strain evidence="4">CCMP291</strain>
    </source>
</reference>
<evidence type="ECO:0000313" key="4">
    <source>
        <dbReference type="Proteomes" id="UP000037460"/>
    </source>
</evidence>
<accession>A0A0M0JHG4</accession>